<proteinExistence type="predicted"/>
<reference evidence="1 2" key="1">
    <citation type="journal article" date="2013" name="PLoS Genet.">
        <title>The genome and development-dependent transcriptomes of Pyronema confluens: a window into fungal evolution.</title>
        <authorList>
            <person name="Traeger S."/>
            <person name="Altegoer F."/>
            <person name="Freitag M."/>
            <person name="Gabaldon T."/>
            <person name="Kempken F."/>
            <person name="Kumar A."/>
            <person name="Marcet-Houben M."/>
            <person name="Poggeler S."/>
            <person name="Stajich J.E."/>
            <person name="Nowrousian M."/>
        </authorList>
    </citation>
    <scope>NUCLEOTIDE SEQUENCE [LARGE SCALE GENOMIC DNA]</scope>
    <source>
        <strain evidence="2">CBS 100304</strain>
        <tissue evidence="1">Vegetative mycelium</tissue>
    </source>
</reference>
<protein>
    <submittedName>
        <fullName evidence="1">Uncharacterized protein</fullName>
    </submittedName>
</protein>
<dbReference type="EMBL" id="HF935278">
    <property type="protein sequence ID" value="CCX05981.1"/>
    <property type="molecule type" value="Genomic_DNA"/>
</dbReference>
<accession>U4KXB8</accession>
<evidence type="ECO:0000313" key="1">
    <source>
        <dbReference type="EMBL" id="CCX05981.1"/>
    </source>
</evidence>
<gene>
    <name evidence="1" type="ORF">PCON_05568</name>
</gene>
<sequence length="138" mass="15623">MSGRFTPTSESSAADNQTDIPDASIGTFVINVLCDNPKFNEDVLVIVDEESGIDKATEEFRDNITRIAQKASCICRYWFLEVRLFIPDDDGNGSIIVSTRQLMQMIWCLPRAPGLIKPRFFSKPNSNRIHVTLKKVRE</sequence>
<name>U4KXB8_PYROM</name>
<organism evidence="1 2">
    <name type="scientific">Pyronema omphalodes (strain CBS 100304)</name>
    <name type="common">Pyronema confluens</name>
    <dbReference type="NCBI Taxonomy" id="1076935"/>
    <lineage>
        <taxon>Eukaryota</taxon>
        <taxon>Fungi</taxon>
        <taxon>Dikarya</taxon>
        <taxon>Ascomycota</taxon>
        <taxon>Pezizomycotina</taxon>
        <taxon>Pezizomycetes</taxon>
        <taxon>Pezizales</taxon>
        <taxon>Pyronemataceae</taxon>
        <taxon>Pyronema</taxon>
    </lineage>
</organism>
<dbReference type="AlphaFoldDB" id="U4KXB8"/>
<evidence type="ECO:0000313" key="2">
    <source>
        <dbReference type="Proteomes" id="UP000018144"/>
    </source>
</evidence>
<dbReference type="Proteomes" id="UP000018144">
    <property type="component" value="Unassembled WGS sequence"/>
</dbReference>
<keyword evidence="2" id="KW-1185">Reference proteome</keyword>
<dbReference type="OrthoDB" id="10479093at2759"/>